<keyword evidence="3" id="KW-1185">Reference proteome</keyword>
<dbReference type="EMBL" id="ML145133">
    <property type="protein sequence ID" value="TBU57709.1"/>
    <property type="molecule type" value="Genomic_DNA"/>
</dbReference>
<dbReference type="AlphaFoldDB" id="A0A4Q9PTB5"/>
<dbReference type="Proteomes" id="UP000292082">
    <property type="component" value="Unassembled WGS sequence"/>
</dbReference>
<evidence type="ECO:0000313" key="3">
    <source>
        <dbReference type="Proteomes" id="UP000292082"/>
    </source>
</evidence>
<protein>
    <submittedName>
        <fullName evidence="2">Uncharacterized protein</fullName>
    </submittedName>
</protein>
<sequence length="127" mass="13331">MAGGAGGKWKTGGGRRCSYHIATCQDGDGNPIASDLNVWIQTGAYVLIAYSEIFASITAIGEVFVSLSSDLPFVGGGRREAGHGRRREAGGGTREEAGGGTREEAGGGRREARDTWLIAKRRRPGAH</sequence>
<reference evidence="2 3" key="1">
    <citation type="submission" date="2019-01" db="EMBL/GenBank/DDBJ databases">
        <title>Draft genome sequences of three monokaryotic isolates of the white-rot basidiomycete fungus Dichomitus squalens.</title>
        <authorList>
            <consortium name="DOE Joint Genome Institute"/>
            <person name="Lopez S.C."/>
            <person name="Andreopoulos B."/>
            <person name="Pangilinan J."/>
            <person name="Lipzen A."/>
            <person name="Riley R."/>
            <person name="Ahrendt S."/>
            <person name="Ng V."/>
            <person name="Barry K."/>
            <person name="Daum C."/>
            <person name="Grigoriev I.V."/>
            <person name="Hilden K.S."/>
            <person name="Makela M.R."/>
            <person name="de Vries R.P."/>
        </authorList>
    </citation>
    <scope>NUCLEOTIDE SEQUENCE [LARGE SCALE GENOMIC DNA]</scope>
    <source>
        <strain evidence="2 3">CBS 464.89</strain>
    </source>
</reference>
<organism evidence="2 3">
    <name type="scientific">Dichomitus squalens</name>
    <dbReference type="NCBI Taxonomy" id="114155"/>
    <lineage>
        <taxon>Eukaryota</taxon>
        <taxon>Fungi</taxon>
        <taxon>Dikarya</taxon>
        <taxon>Basidiomycota</taxon>
        <taxon>Agaricomycotina</taxon>
        <taxon>Agaricomycetes</taxon>
        <taxon>Polyporales</taxon>
        <taxon>Polyporaceae</taxon>
        <taxon>Dichomitus</taxon>
    </lineage>
</organism>
<proteinExistence type="predicted"/>
<feature type="compositionally biased region" description="Basic and acidic residues" evidence="1">
    <location>
        <begin position="77"/>
        <end position="114"/>
    </location>
</feature>
<feature type="region of interest" description="Disordered" evidence="1">
    <location>
        <begin position="76"/>
        <end position="127"/>
    </location>
</feature>
<gene>
    <name evidence="2" type="ORF">BD310DRAFT_959346</name>
</gene>
<evidence type="ECO:0000313" key="2">
    <source>
        <dbReference type="EMBL" id="TBU57709.1"/>
    </source>
</evidence>
<name>A0A4Q9PTB5_9APHY</name>
<evidence type="ECO:0000256" key="1">
    <source>
        <dbReference type="SAM" id="MobiDB-lite"/>
    </source>
</evidence>
<accession>A0A4Q9PTB5</accession>